<sequence>MIKLFIFAFFIWCLFTRFKLVLNFFYLIIGMVVITFNKIFGGQTVFYHGYKEPRKMKNFKKTYKADTSSVIDNEEVKYRNGKYTM</sequence>
<organism evidence="2">
    <name type="scientific">Myoviridae sp. ctijX18</name>
    <dbReference type="NCBI Taxonomy" id="2825154"/>
    <lineage>
        <taxon>Viruses</taxon>
        <taxon>Duplodnaviria</taxon>
        <taxon>Heunggongvirae</taxon>
        <taxon>Uroviricota</taxon>
        <taxon>Caudoviricetes</taxon>
    </lineage>
</organism>
<protein>
    <submittedName>
        <fullName evidence="2">Uncharacterized protein</fullName>
    </submittedName>
</protein>
<feature type="transmembrane region" description="Helical" evidence="1">
    <location>
        <begin position="28"/>
        <end position="50"/>
    </location>
</feature>
<keyword evidence="1" id="KW-0812">Transmembrane</keyword>
<evidence type="ECO:0000313" key="2">
    <source>
        <dbReference type="EMBL" id="DAF97415.1"/>
    </source>
</evidence>
<reference evidence="2" key="1">
    <citation type="journal article" date="2021" name="Proc. Natl. Acad. Sci. U.S.A.">
        <title>A Catalog of Tens of Thousands of Viruses from Human Metagenomes Reveals Hidden Associations with Chronic Diseases.</title>
        <authorList>
            <person name="Tisza M.J."/>
            <person name="Buck C.B."/>
        </authorList>
    </citation>
    <scope>NUCLEOTIDE SEQUENCE</scope>
    <source>
        <strain evidence="2">CtijX18</strain>
    </source>
</reference>
<accession>A0A8S5USF9</accession>
<evidence type="ECO:0000256" key="1">
    <source>
        <dbReference type="SAM" id="Phobius"/>
    </source>
</evidence>
<keyword evidence="1" id="KW-0472">Membrane</keyword>
<proteinExistence type="predicted"/>
<keyword evidence="1" id="KW-1133">Transmembrane helix</keyword>
<name>A0A8S5USF9_9CAUD</name>
<dbReference type="EMBL" id="BK016133">
    <property type="protein sequence ID" value="DAF97415.1"/>
    <property type="molecule type" value="Genomic_DNA"/>
</dbReference>